<dbReference type="Proteomes" id="UP001606210">
    <property type="component" value="Unassembled WGS sequence"/>
</dbReference>
<evidence type="ECO:0000313" key="2">
    <source>
        <dbReference type="EMBL" id="MFG6431249.1"/>
    </source>
</evidence>
<reference evidence="2 3" key="1">
    <citation type="submission" date="2024-08" db="EMBL/GenBank/DDBJ databases">
        <authorList>
            <person name="Lu H."/>
        </authorList>
    </citation>
    <scope>NUCLEOTIDE SEQUENCE [LARGE SCALE GENOMIC DNA]</scope>
    <source>
        <strain evidence="2 3">LYH14W</strain>
    </source>
</reference>
<dbReference type="PROSITE" id="PS51707">
    <property type="entry name" value="CYTH"/>
    <property type="match status" value="1"/>
</dbReference>
<feature type="domain" description="CYTH" evidence="1">
    <location>
        <begin position="2"/>
        <end position="156"/>
    </location>
</feature>
<proteinExistence type="predicted"/>
<dbReference type="InterPro" id="IPR023577">
    <property type="entry name" value="CYTH_domain"/>
</dbReference>
<protein>
    <submittedName>
        <fullName evidence="2">CYTH domain-containing protein</fullName>
    </submittedName>
</protein>
<dbReference type="SMART" id="SM01118">
    <property type="entry name" value="CYTH"/>
    <property type="match status" value="1"/>
</dbReference>
<keyword evidence="3" id="KW-1185">Reference proteome</keyword>
<comment type="caution">
    <text evidence="2">The sequence shown here is derived from an EMBL/GenBank/DDBJ whole genome shotgun (WGS) entry which is preliminary data.</text>
</comment>
<organism evidence="2 3">
    <name type="scientific">Pelomonas parva</name>
    <dbReference type="NCBI Taxonomy" id="3299032"/>
    <lineage>
        <taxon>Bacteria</taxon>
        <taxon>Pseudomonadati</taxon>
        <taxon>Pseudomonadota</taxon>
        <taxon>Betaproteobacteria</taxon>
        <taxon>Burkholderiales</taxon>
        <taxon>Sphaerotilaceae</taxon>
        <taxon>Roseateles</taxon>
    </lineage>
</organism>
<sequence length="156" mass="17012">MGIEIERKFLVTGDGWRAQAATQTRFSQGYLSRDPARTVRVRIAGEAAFLTIKGATQGATRAEFEYDIPLADAQALLALCDGPVVEKIRHLCPHEGVTWEVDEFLGANAGLVVAEIELESESQPFAHPAWLGDEVTGDGRYVNANLAVRPFTSWPA</sequence>
<dbReference type="CDD" id="cd07891">
    <property type="entry name" value="CYTH-like_CthTTM-like_1"/>
    <property type="match status" value="1"/>
</dbReference>
<dbReference type="PIRSF" id="PIRSF016487">
    <property type="entry name" value="CYTH_UCP016487"/>
    <property type="match status" value="1"/>
</dbReference>
<dbReference type="RefSeq" id="WP_394480169.1">
    <property type="nucleotide sequence ID" value="NZ_JBIGHV010000005.1"/>
</dbReference>
<evidence type="ECO:0000259" key="1">
    <source>
        <dbReference type="PROSITE" id="PS51707"/>
    </source>
</evidence>
<name>A0ABW7F3V2_9BURK</name>
<dbReference type="EMBL" id="JBIGHV010000005">
    <property type="protein sequence ID" value="MFG6431249.1"/>
    <property type="molecule type" value="Genomic_DNA"/>
</dbReference>
<dbReference type="SUPFAM" id="SSF55154">
    <property type="entry name" value="CYTH-like phosphatases"/>
    <property type="match status" value="1"/>
</dbReference>
<dbReference type="PANTHER" id="PTHR40114:SF1">
    <property type="entry name" value="SLR0698 PROTEIN"/>
    <property type="match status" value="1"/>
</dbReference>
<evidence type="ECO:0000313" key="3">
    <source>
        <dbReference type="Proteomes" id="UP001606210"/>
    </source>
</evidence>
<dbReference type="InterPro" id="IPR033469">
    <property type="entry name" value="CYTH-like_dom_sf"/>
</dbReference>
<dbReference type="Gene3D" id="2.40.320.10">
    <property type="entry name" value="Hypothetical Protein Pfu-838710-001"/>
    <property type="match status" value="1"/>
</dbReference>
<dbReference type="PANTHER" id="PTHR40114">
    <property type="entry name" value="SLR0698 PROTEIN"/>
    <property type="match status" value="1"/>
</dbReference>
<dbReference type="Pfam" id="PF01928">
    <property type="entry name" value="CYTH"/>
    <property type="match status" value="1"/>
</dbReference>
<gene>
    <name evidence="2" type="ORF">ACG00Y_15070</name>
</gene>
<accession>A0ABW7F3V2</accession>
<dbReference type="InterPro" id="IPR012042">
    <property type="entry name" value="NeuTTM/CthTTM-like"/>
</dbReference>